<dbReference type="Ensembl" id="ENSECRT00000006594.1">
    <property type="protein sequence ID" value="ENSECRP00000006491.1"/>
    <property type="gene ID" value="ENSECRG00000004328.1"/>
</dbReference>
<evidence type="ECO:0000256" key="12">
    <source>
        <dbReference type="ARBA" id="ARBA00039015"/>
    </source>
</evidence>
<dbReference type="PROSITE" id="PS50240">
    <property type="entry name" value="TRYPSIN_DOM"/>
    <property type="match status" value="1"/>
</dbReference>
<keyword evidence="3" id="KW-0964">Secreted</keyword>
<reference evidence="16" key="1">
    <citation type="submission" date="2021-06" db="EMBL/GenBank/DDBJ databases">
        <authorList>
            <consortium name="Wellcome Sanger Institute Data Sharing"/>
        </authorList>
    </citation>
    <scope>NUCLEOTIDE SEQUENCE [LARGE SCALE GENOMIC DNA]</scope>
</reference>
<dbReference type="InterPro" id="IPR033116">
    <property type="entry name" value="TRYPSIN_SER"/>
</dbReference>
<dbReference type="InterPro" id="IPR018114">
    <property type="entry name" value="TRYPSIN_HIS"/>
</dbReference>
<sequence length="277" mass="30556">MWHLLVLVFLGALCKAELEDDFTVTNQMKTERVVGGEEVVRNSWPWQISLQYSYPHAGGWAHTCGGSLVSPSWVMTAAHCVDFNDGAIYRVALGEHNLYWNEGVEYYRAVDKIFIHQRWNKDFANGFDIAMLRLTSPAYASGYVQVARLPRPGMILPNAYPCYITGWGLVATGGEASPVLLQALLPVVDTPTCSTIEYWDFYSTDKVICAGGDGNRAGCQGDSGGPLNCKVDGVWEVHGVASFGPVPCNTYRKPTVFTRVSDYNAWINEIMNKNGGP</sequence>
<evidence type="ECO:0000256" key="7">
    <source>
        <dbReference type="ARBA" id="ARBA00022801"/>
    </source>
</evidence>
<evidence type="ECO:0000256" key="14">
    <source>
        <dbReference type="SAM" id="SignalP"/>
    </source>
</evidence>
<dbReference type="AlphaFoldDB" id="A0A8C4RTE9"/>
<evidence type="ECO:0000313" key="17">
    <source>
        <dbReference type="Proteomes" id="UP000694620"/>
    </source>
</evidence>
<dbReference type="PANTHER" id="PTHR24257:SF0">
    <property type="entry name" value="CHYMOTRYPSIN-LIKE ELASTASE FAMILY MEMBER 1"/>
    <property type="match status" value="1"/>
</dbReference>
<reference evidence="16" key="2">
    <citation type="submission" date="2025-08" db="UniProtKB">
        <authorList>
            <consortium name="Ensembl"/>
        </authorList>
    </citation>
    <scope>IDENTIFICATION</scope>
</reference>
<dbReference type="CDD" id="cd00190">
    <property type="entry name" value="Tryp_SPc"/>
    <property type="match status" value="1"/>
</dbReference>
<dbReference type="GO" id="GO:0005615">
    <property type="term" value="C:extracellular space"/>
    <property type="evidence" value="ECO:0007669"/>
    <property type="project" value="TreeGrafter"/>
</dbReference>
<keyword evidence="5" id="KW-0479">Metal-binding</keyword>
<keyword evidence="4 13" id="KW-0645">Protease</keyword>
<dbReference type="PRINTS" id="PR00722">
    <property type="entry name" value="CHYMOTRYPSIN"/>
</dbReference>
<dbReference type="FunFam" id="2.40.10.10:FF:000120">
    <property type="entry name" value="Putative serine protease"/>
    <property type="match status" value="1"/>
</dbReference>
<evidence type="ECO:0000313" key="16">
    <source>
        <dbReference type="Ensembl" id="ENSECRP00000006491.1"/>
    </source>
</evidence>
<comment type="catalytic activity">
    <reaction evidence="11">
        <text>Hydrolysis of proteins, including elastin. Preferential cleavage: Ala-|-Xaa.</text>
        <dbReference type="EC" id="3.4.21.36"/>
    </reaction>
</comment>
<dbReference type="GO" id="GO:0006508">
    <property type="term" value="P:proteolysis"/>
    <property type="evidence" value="ECO:0007669"/>
    <property type="project" value="UniProtKB-KW"/>
</dbReference>
<dbReference type="InterPro" id="IPR009003">
    <property type="entry name" value="Peptidase_S1_PA"/>
</dbReference>
<feature type="domain" description="Peptidase S1" evidence="15">
    <location>
        <begin position="33"/>
        <end position="272"/>
    </location>
</feature>
<evidence type="ECO:0000256" key="10">
    <source>
        <dbReference type="ARBA" id="ARBA00023157"/>
    </source>
</evidence>
<evidence type="ECO:0000256" key="6">
    <source>
        <dbReference type="ARBA" id="ARBA00022729"/>
    </source>
</evidence>
<evidence type="ECO:0000256" key="2">
    <source>
        <dbReference type="ARBA" id="ARBA00004613"/>
    </source>
</evidence>
<dbReference type="PANTHER" id="PTHR24257">
    <property type="entry name" value="CHYMOTRYPSIN-LIKE ELASTASE FAMILY MEMBER"/>
    <property type="match status" value="1"/>
</dbReference>
<protein>
    <recommendedName>
        <fullName evidence="12">pancreatic elastase</fullName>
        <ecNumber evidence="12">3.4.21.36</ecNumber>
    </recommendedName>
</protein>
<evidence type="ECO:0000259" key="15">
    <source>
        <dbReference type="PROSITE" id="PS50240"/>
    </source>
</evidence>
<evidence type="ECO:0000256" key="4">
    <source>
        <dbReference type="ARBA" id="ARBA00022670"/>
    </source>
</evidence>
<reference evidence="16" key="3">
    <citation type="submission" date="2025-09" db="UniProtKB">
        <authorList>
            <consortium name="Ensembl"/>
        </authorList>
    </citation>
    <scope>IDENTIFICATION</scope>
</reference>
<evidence type="ECO:0000256" key="8">
    <source>
        <dbReference type="ARBA" id="ARBA00022825"/>
    </source>
</evidence>
<dbReference type="InterPro" id="IPR043504">
    <property type="entry name" value="Peptidase_S1_PA_chymotrypsin"/>
</dbReference>
<dbReference type="GeneID" id="114653964"/>
<dbReference type="GeneTree" id="ENSGT01030000234528"/>
<proteinExistence type="predicted"/>
<dbReference type="InterPro" id="IPR001254">
    <property type="entry name" value="Trypsin_dom"/>
</dbReference>
<evidence type="ECO:0000256" key="3">
    <source>
        <dbReference type="ARBA" id="ARBA00022525"/>
    </source>
</evidence>
<keyword evidence="9" id="KW-0106">Calcium</keyword>
<dbReference type="SUPFAM" id="SSF50494">
    <property type="entry name" value="Trypsin-like serine proteases"/>
    <property type="match status" value="1"/>
</dbReference>
<dbReference type="InterPro" id="IPR001314">
    <property type="entry name" value="Peptidase_S1A"/>
</dbReference>
<dbReference type="SMART" id="SM00020">
    <property type="entry name" value="Tryp_SPc"/>
    <property type="match status" value="1"/>
</dbReference>
<dbReference type="GO" id="GO:0004252">
    <property type="term" value="F:serine-type endopeptidase activity"/>
    <property type="evidence" value="ECO:0007669"/>
    <property type="project" value="UniProtKB-EC"/>
</dbReference>
<accession>A0A8C4RTE9</accession>
<dbReference type="PROSITE" id="PS00134">
    <property type="entry name" value="TRYPSIN_HIS"/>
    <property type="match status" value="1"/>
</dbReference>
<dbReference type="Gene3D" id="2.40.10.10">
    <property type="entry name" value="Trypsin-like serine proteases"/>
    <property type="match status" value="2"/>
</dbReference>
<dbReference type="Pfam" id="PF00089">
    <property type="entry name" value="Trypsin"/>
    <property type="match status" value="1"/>
</dbReference>
<dbReference type="GO" id="GO:0046872">
    <property type="term" value="F:metal ion binding"/>
    <property type="evidence" value="ECO:0007669"/>
    <property type="project" value="UniProtKB-KW"/>
</dbReference>
<feature type="signal peptide" evidence="14">
    <location>
        <begin position="1"/>
        <end position="16"/>
    </location>
</feature>
<comment type="subcellular location">
    <subcellularLocation>
        <location evidence="2">Secreted</location>
    </subcellularLocation>
</comment>
<evidence type="ECO:0000256" key="1">
    <source>
        <dbReference type="ARBA" id="ARBA00001913"/>
    </source>
</evidence>
<dbReference type="RefSeq" id="XP_028660317.1">
    <property type="nucleotide sequence ID" value="XM_028804484.2"/>
</dbReference>
<keyword evidence="8 13" id="KW-0720">Serine protease</keyword>
<keyword evidence="17" id="KW-1185">Reference proteome</keyword>
<gene>
    <name evidence="16" type="primary">LOC114653964</name>
</gene>
<comment type="cofactor">
    <cofactor evidence="1">
        <name>Ca(2+)</name>
        <dbReference type="ChEBI" id="CHEBI:29108"/>
    </cofactor>
</comment>
<dbReference type="Proteomes" id="UP000694620">
    <property type="component" value="Chromosome 6"/>
</dbReference>
<keyword evidence="6 14" id="KW-0732">Signal</keyword>
<evidence type="ECO:0000256" key="13">
    <source>
        <dbReference type="RuleBase" id="RU363034"/>
    </source>
</evidence>
<evidence type="ECO:0000256" key="5">
    <source>
        <dbReference type="ARBA" id="ARBA00022723"/>
    </source>
</evidence>
<keyword evidence="10" id="KW-1015">Disulfide bond</keyword>
<dbReference type="OrthoDB" id="10061449at2759"/>
<dbReference type="InterPro" id="IPR050850">
    <property type="entry name" value="Peptidase_S1_Elastase_sf"/>
</dbReference>
<name>A0A8C4RTE9_ERPCA</name>
<organism evidence="16 17">
    <name type="scientific">Erpetoichthys calabaricus</name>
    <name type="common">Rope fish</name>
    <name type="synonym">Calamoichthys calabaricus</name>
    <dbReference type="NCBI Taxonomy" id="27687"/>
    <lineage>
        <taxon>Eukaryota</taxon>
        <taxon>Metazoa</taxon>
        <taxon>Chordata</taxon>
        <taxon>Craniata</taxon>
        <taxon>Vertebrata</taxon>
        <taxon>Euteleostomi</taxon>
        <taxon>Actinopterygii</taxon>
        <taxon>Polypteriformes</taxon>
        <taxon>Polypteridae</taxon>
        <taxon>Erpetoichthys</taxon>
    </lineage>
</organism>
<feature type="chain" id="PRO_5034877906" description="pancreatic elastase" evidence="14">
    <location>
        <begin position="17"/>
        <end position="277"/>
    </location>
</feature>
<evidence type="ECO:0000256" key="11">
    <source>
        <dbReference type="ARBA" id="ARBA00036864"/>
    </source>
</evidence>
<dbReference type="EC" id="3.4.21.36" evidence="12"/>
<dbReference type="PROSITE" id="PS00135">
    <property type="entry name" value="TRYPSIN_SER"/>
    <property type="match status" value="1"/>
</dbReference>
<evidence type="ECO:0000256" key="9">
    <source>
        <dbReference type="ARBA" id="ARBA00022837"/>
    </source>
</evidence>
<keyword evidence="7 13" id="KW-0378">Hydrolase</keyword>